<evidence type="ECO:0000313" key="4">
    <source>
        <dbReference type="Proteomes" id="UP000215383"/>
    </source>
</evidence>
<dbReference type="InterPro" id="IPR013096">
    <property type="entry name" value="Cupin_2"/>
</dbReference>
<dbReference type="CDD" id="cd02221">
    <property type="entry name" value="cupin_TM1287-like"/>
    <property type="match status" value="1"/>
</dbReference>
<dbReference type="InterPro" id="IPR014710">
    <property type="entry name" value="RmlC-like_jellyroll"/>
</dbReference>
<dbReference type="GO" id="GO:0046872">
    <property type="term" value="F:metal ion binding"/>
    <property type="evidence" value="ECO:0007669"/>
    <property type="project" value="UniProtKB-KW"/>
</dbReference>
<dbReference type="InterPro" id="IPR011051">
    <property type="entry name" value="RmlC_Cupin_sf"/>
</dbReference>
<dbReference type="Pfam" id="PF07883">
    <property type="entry name" value="Cupin_2"/>
    <property type="match status" value="1"/>
</dbReference>
<dbReference type="AlphaFoldDB" id="A0A239T8I5"/>
<dbReference type="EMBL" id="LT906446">
    <property type="protein sequence ID" value="SNU93792.1"/>
    <property type="molecule type" value="Genomic_DNA"/>
</dbReference>
<keyword evidence="1" id="KW-0479">Metal-binding</keyword>
<dbReference type="SUPFAM" id="SSF51182">
    <property type="entry name" value="RmlC-like cupins"/>
    <property type="match status" value="1"/>
</dbReference>
<organism evidence="3 4">
    <name type="scientific">Megamonas hypermegale</name>
    <dbReference type="NCBI Taxonomy" id="158847"/>
    <lineage>
        <taxon>Bacteria</taxon>
        <taxon>Bacillati</taxon>
        <taxon>Bacillota</taxon>
        <taxon>Negativicutes</taxon>
        <taxon>Selenomonadales</taxon>
        <taxon>Selenomonadaceae</taxon>
        <taxon>Megamonas</taxon>
    </lineage>
</organism>
<feature type="domain" description="Cupin type-2" evidence="2">
    <location>
        <begin position="41"/>
        <end position="107"/>
    </location>
</feature>
<gene>
    <name evidence="3" type="ORF">SAMEA4364220_00082</name>
</gene>
<protein>
    <submittedName>
        <fullName evidence="3">Uncharacterized conserved protein, contains double-stranded beta-helix domain</fullName>
    </submittedName>
</protein>
<dbReference type="InterPro" id="IPR051610">
    <property type="entry name" value="GPI/OXD"/>
</dbReference>
<proteinExistence type="predicted"/>
<dbReference type="RefSeq" id="WP_027890390.1">
    <property type="nucleotide sequence ID" value="NZ_JACJJR010000022.1"/>
</dbReference>
<evidence type="ECO:0000259" key="2">
    <source>
        <dbReference type="Pfam" id="PF07883"/>
    </source>
</evidence>
<dbReference type="Proteomes" id="UP000215383">
    <property type="component" value="Chromosome 1"/>
</dbReference>
<keyword evidence="4" id="KW-1185">Reference proteome</keyword>
<dbReference type="eggNOG" id="COG1917">
    <property type="taxonomic scope" value="Bacteria"/>
</dbReference>
<reference evidence="3 4" key="1">
    <citation type="submission" date="2017-06" db="EMBL/GenBank/DDBJ databases">
        <authorList>
            <consortium name="Pathogen Informatics"/>
        </authorList>
    </citation>
    <scope>NUCLEOTIDE SEQUENCE [LARGE SCALE GENOMIC DNA]</scope>
    <source>
        <strain evidence="3 4">NCTC10570</strain>
    </source>
</reference>
<sequence>MILSEHQIVRKEKANGGKGHIIIEHLLSQDQLQNQCGMFAHVTLEVNCSLGYHEHHGNGEAYYITKGTGLYSDNGTMVEVKAGDVVFCPDGEGHGIENTSPTENLEFTALIVNTPK</sequence>
<dbReference type="PANTHER" id="PTHR35848:SF6">
    <property type="entry name" value="CUPIN TYPE-2 DOMAIN-CONTAINING PROTEIN"/>
    <property type="match status" value="1"/>
</dbReference>
<accession>A0A239T8I5</accession>
<dbReference type="PANTHER" id="PTHR35848">
    <property type="entry name" value="OXALATE-BINDING PROTEIN"/>
    <property type="match status" value="1"/>
</dbReference>
<evidence type="ECO:0000256" key="1">
    <source>
        <dbReference type="ARBA" id="ARBA00022723"/>
    </source>
</evidence>
<dbReference type="GeneID" id="78506129"/>
<dbReference type="Gene3D" id="2.60.120.10">
    <property type="entry name" value="Jelly Rolls"/>
    <property type="match status" value="1"/>
</dbReference>
<name>A0A239T8I5_9FIRM</name>
<evidence type="ECO:0000313" key="3">
    <source>
        <dbReference type="EMBL" id="SNU93792.1"/>
    </source>
</evidence>